<name>A0ABV4TUM6_9GAMM</name>
<dbReference type="InterPro" id="IPR038765">
    <property type="entry name" value="Papain-like_cys_pep_sf"/>
</dbReference>
<dbReference type="EMBL" id="JBGUAW010000005">
    <property type="protein sequence ID" value="MFA9460819.1"/>
    <property type="molecule type" value="Genomic_DNA"/>
</dbReference>
<evidence type="ECO:0000259" key="1">
    <source>
        <dbReference type="Pfam" id="PF01841"/>
    </source>
</evidence>
<organism evidence="2 3">
    <name type="scientific">Thiohalorhabdus methylotrophus</name>
    <dbReference type="NCBI Taxonomy" id="3242694"/>
    <lineage>
        <taxon>Bacteria</taxon>
        <taxon>Pseudomonadati</taxon>
        <taxon>Pseudomonadota</taxon>
        <taxon>Gammaproteobacteria</taxon>
        <taxon>Thiohalorhabdales</taxon>
        <taxon>Thiohalorhabdaceae</taxon>
        <taxon>Thiohalorhabdus</taxon>
    </lineage>
</organism>
<dbReference type="Pfam" id="PF01841">
    <property type="entry name" value="Transglut_core"/>
    <property type="match status" value="1"/>
</dbReference>
<comment type="caution">
    <text evidence="2">The sequence shown here is derived from an EMBL/GenBank/DDBJ whole genome shotgun (WGS) entry which is preliminary data.</text>
</comment>
<gene>
    <name evidence="2" type="ORF">ACERLL_08270</name>
</gene>
<evidence type="ECO:0000313" key="2">
    <source>
        <dbReference type="EMBL" id="MFA9460819.1"/>
    </source>
</evidence>
<dbReference type="Proteomes" id="UP001575181">
    <property type="component" value="Unassembled WGS sequence"/>
</dbReference>
<dbReference type="SUPFAM" id="SSF54001">
    <property type="entry name" value="Cysteine proteinases"/>
    <property type="match status" value="1"/>
</dbReference>
<dbReference type="RefSeq" id="WP_373655605.1">
    <property type="nucleotide sequence ID" value="NZ_JBGUAW010000005.1"/>
</dbReference>
<protein>
    <submittedName>
        <fullName evidence="2">Transglutaminase family protein</fullName>
    </submittedName>
</protein>
<proteinExistence type="predicted"/>
<accession>A0ABV4TUM6</accession>
<dbReference type="Gene3D" id="3.10.620.30">
    <property type="match status" value="1"/>
</dbReference>
<dbReference type="InterPro" id="IPR002931">
    <property type="entry name" value="Transglutaminase-like"/>
</dbReference>
<keyword evidence="3" id="KW-1185">Reference proteome</keyword>
<reference evidence="2 3" key="1">
    <citation type="submission" date="2024-08" db="EMBL/GenBank/DDBJ databases">
        <title>Whole-genome sequencing of halo(alkali)philic microorganisms from hypersaline lakes.</title>
        <authorList>
            <person name="Sorokin D.Y."/>
            <person name="Merkel A.Y."/>
            <person name="Messina E."/>
            <person name="Yakimov M."/>
        </authorList>
    </citation>
    <scope>NUCLEOTIDE SEQUENCE [LARGE SCALE GENOMIC DNA]</scope>
    <source>
        <strain evidence="2 3">Cl-TMA</strain>
    </source>
</reference>
<evidence type="ECO:0000313" key="3">
    <source>
        <dbReference type="Proteomes" id="UP001575181"/>
    </source>
</evidence>
<dbReference type="PANTHER" id="PTHR33490">
    <property type="entry name" value="BLR5614 PROTEIN-RELATED"/>
    <property type="match status" value="1"/>
</dbReference>
<sequence>MNRRAFGILALLAILGTSGVGLYVLGLSGLAQPGYPLERTIRYGFTVENTKSRPLEVARFRTYAPVKLTPTQKLVGLEASHPYKVKTDSLGNRILRFRLKDIPPNGQVIVRITVHLRLSEKPNRMEKLAGREDLLKPSPLAPADHPRLMKLAQRLAGSSSIETLRGTQRWAVNNIAYQGYLAEDRGALYALDQGTGDCTEAMSLVLALLRANEIPALGVAGFPTTQSQVLHPEGFHNWAMVWPGKSFWITDPVNERLEEGIPGYIAFRLLLPGETRSPGFTTQSFYQTEQDSVAIRMTD</sequence>
<feature type="domain" description="Transglutaminase-like" evidence="1">
    <location>
        <begin position="151"/>
        <end position="251"/>
    </location>
</feature>